<dbReference type="GO" id="GO:0046910">
    <property type="term" value="F:pectinesterase inhibitor activity"/>
    <property type="evidence" value="ECO:0007669"/>
    <property type="project" value="InterPro"/>
</dbReference>
<dbReference type="InterPro" id="IPR006501">
    <property type="entry name" value="Pectinesterase_inhib_dom"/>
</dbReference>
<evidence type="ECO:0000256" key="1">
    <source>
        <dbReference type="ARBA" id="ARBA00022729"/>
    </source>
</evidence>
<dbReference type="NCBIfam" id="TIGR01614">
    <property type="entry name" value="PME_inhib"/>
    <property type="match status" value="1"/>
</dbReference>
<evidence type="ECO:0000256" key="2">
    <source>
        <dbReference type="ARBA" id="ARBA00023157"/>
    </source>
</evidence>
<protein>
    <recommendedName>
        <fullName evidence="5">Pectinesterase inhibitor domain-containing protein</fullName>
    </recommendedName>
</protein>
<keyword evidence="1" id="KW-0732">Signal</keyword>
<name>A0A2N9IUS5_FAGSY</name>
<dbReference type="SUPFAM" id="SSF101148">
    <property type="entry name" value="Plant invertase/pectin methylesterase inhibitor"/>
    <property type="match status" value="1"/>
</dbReference>
<dbReference type="PANTHER" id="PTHR36710:SF4">
    <property type="entry name" value="PLANT INVERTASE_PECTIN METHYLESTERASE INHIBITOR SUPERFAMILY PROTEIN"/>
    <property type="match status" value="1"/>
</dbReference>
<feature type="region of interest" description="Disordered" evidence="4">
    <location>
        <begin position="136"/>
        <end position="206"/>
    </location>
</feature>
<gene>
    <name evidence="6" type="ORF">FSB_LOCUS55795</name>
</gene>
<dbReference type="Gene3D" id="1.20.140.40">
    <property type="entry name" value="Invertase/pectin methylesterase inhibitor family protein"/>
    <property type="match status" value="1"/>
</dbReference>
<dbReference type="Pfam" id="PF04043">
    <property type="entry name" value="PMEI"/>
    <property type="match status" value="1"/>
</dbReference>
<feature type="domain" description="Pectinesterase inhibitor" evidence="5">
    <location>
        <begin position="22"/>
        <end position="132"/>
    </location>
</feature>
<dbReference type="InterPro" id="IPR035513">
    <property type="entry name" value="Invertase/methylesterase_inhib"/>
</dbReference>
<dbReference type="CDD" id="cd15797">
    <property type="entry name" value="PMEI"/>
    <property type="match status" value="1"/>
</dbReference>
<evidence type="ECO:0000313" key="6">
    <source>
        <dbReference type="EMBL" id="SPD27913.1"/>
    </source>
</evidence>
<keyword evidence="2" id="KW-1015">Disulfide bond</keyword>
<dbReference type="PANTHER" id="PTHR36710">
    <property type="entry name" value="PECTINESTERASE INHIBITOR-LIKE"/>
    <property type="match status" value="1"/>
</dbReference>
<dbReference type="AlphaFoldDB" id="A0A2N9IUS5"/>
<organism evidence="6">
    <name type="scientific">Fagus sylvatica</name>
    <name type="common">Beechnut</name>
    <dbReference type="NCBI Taxonomy" id="28930"/>
    <lineage>
        <taxon>Eukaryota</taxon>
        <taxon>Viridiplantae</taxon>
        <taxon>Streptophyta</taxon>
        <taxon>Embryophyta</taxon>
        <taxon>Tracheophyta</taxon>
        <taxon>Spermatophyta</taxon>
        <taxon>Magnoliopsida</taxon>
        <taxon>eudicotyledons</taxon>
        <taxon>Gunneridae</taxon>
        <taxon>Pentapetalae</taxon>
        <taxon>rosids</taxon>
        <taxon>fabids</taxon>
        <taxon>Fagales</taxon>
        <taxon>Fagaceae</taxon>
        <taxon>Fagus</taxon>
    </lineage>
</organism>
<accession>A0A2N9IUS5</accession>
<evidence type="ECO:0000259" key="5">
    <source>
        <dbReference type="Pfam" id="PF04043"/>
    </source>
</evidence>
<reference evidence="6" key="1">
    <citation type="submission" date="2018-02" db="EMBL/GenBank/DDBJ databases">
        <authorList>
            <person name="Cohen D.B."/>
            <person name="Kent A.D."/>
        </authorList>
    </citation>
    <scope>NUCLEOTIDE SEQUENCE</scope>
</reference>
<feature type="compositionally biased region" description="Low complexity" evidence="4">
    <location>
        <begin position="195"/>
        <end position="206"/>
    </location>
</feature>
<dbReference type="EMBL" id="OIVN01006213">
    <property type="protein sequence ID" value="SPD27913.1"/>
    <property type="molecule type" value="Genomic_DNA"/>
</dbReference>
<evidence type="ECO:0000256" key="3">
    <source>
        <dbReference type="ARBA" id="ARBA00038471"/>
    </source>
</evidence>
<proteinExistence type="inferred from homology"/>
<sequence length="218" mass="23132">MLAILLVCPTNARLSMKVTEDVLKEICSPHEDPPFCLQALKSDPRTPFVDLVGLTNISIHLADVVMNKTFAMIGPLVNQTADPKLKVQYDLCYQLYDSNVGVIELAKNAWKAGNYYDVSGLASGCLTDCGDCGRLGRGSPPDRQRSGTATPGGSPAVGHLQTGSLGRGSPPVRPLWPRQATGSGWGGSLRRQATGSPSSRGSPPVRGLWAVVPLPVQI</sequence>
<comment type="similarity">
    <text evidence="3">Belongs to the PMEI family.</text>
</comment>
<dbReference type="InterPro" id="IPR052421">
    <property type="entry name" value="PCW_Enzyme_Inhibitor"/>
</dbReference>
<evidence type="ECO:0000256" key="4">
    <source>
        <dbReference type="SAM" id="MobiDB-lite"/>
    </source>
</evidence>
<dbReference type="InterPro" id="IPR034086">
    <property type="entry name" value="PMEI_plant"/>
</dbReference>